<evidence type="ECO:0000313" key="1">
    <source>
        <dbReference type="EMBL" id="KAA6341543.1"/>
    </source>
</evidence>
<accession>A0A5J4S8B1</accession>
<sequence>MDRNNLDRNHFSLVKQDNETMRIYTAVLKAVALKRIVRVIVVQYLEKDRVKATKIYFSTKTNQEAMEILEIYQARFQIEFLPRCETVYFAEPFSGKAQGKVGFSFQYIAYGGQCDKGDTLVVYTKRRKGSLFLCRIL</sequence>
<dbReference type="EMBL" id="SNRY01000381">
    <property type="protein sequence ID" value="KAA6341543.1"/>
    <property type="molecule type" value="Genomic_DNA"/>
</dbReference>
<name>A0A5J4S8B1_9ZZZZ</name>
<proteinExistence type="predicted"/>
<protein>
    <submittedName>
        <fullName evidence="1">Uncharacterized protein</fullName>
    </submittedName>
</protein>
<organism evidence="1">
    <name type="scientific">termite gut metagenome</name>
    <dbReference type="NCBI Taxonomy" id="433724"/>
    <lineage>
        <taxon>unclassified sequences</taxon>
        <taxon>metagenomes</taxon>
        <taxon>organismal metagenomes</taxon>
    </lineage>
</organism>
<gene>
    <name evidence="1" type="ORF">EZS27_010660</name>
</gene>
<comment type="caution">
    <text evidence="1">The sequence shown here is derived from an EMBL/GenBank/DDBJ whole genome shotgun (WGS) entry which is preliminary data.</text>
</comment>
<dbReference type="AlphaFoldDB" id="A0A5J4S8B1"/>
<reference evidence="1" key="1">
    <citation type="submission" date="2019-03" db="EMBL/GenBank/DDBJ databases">
        <title>Single cell metagenomics reveals metabolic interactions within the superorganism composed of flagellate Streblomastix strix and complex community of Bacteroidetes bacteria on its surface.</title>
        <authorList>
            <person name="Treitli S.C."/>
            <person name="Kolisko M."/>
            <person name="Husnik F."/>
            <person name="Keeling P."/>
            <person name="Hampl V."/>
        </authorList>
    </citation>
    <scope>NUCLEOTIDE SEQUENCE</scope>
    <source>
        <strain evidence="1">STM</strain>
    </source>
</reference>